<comment type="subcellular location">
    <subcellularLocation>
        <location evidence="1">Mitochondrion</location>
    </subcellularLocation>
</comment>
<dbReference type="Pfam" id="PF07542">
    <property type="entry name" value="ATP12"/>
    <property type="match status" value="1"/>
</dbReference>
<dbReference type="OMA" id="EDGIGWN"/>
<evidence type="ECO:0000313" key="7">
    <source>
        <dbReference type="Proteomes" id="UP000824469"/>
    </source>
</evidence>
<reference evidence="6 7" key="1">
    <citation type="journal article" date="2021" name="Nat. Plants">
        <title>The Taxus genome provides insights into paclitaxel biosynthesis.</title>
        <authorList>
            <person name="Xiong X."/>
            <person name="Gou J."/>
            <person name="Liao Q."/>
            <person name="Li Y."/>
            <person name="Zhou Q."/>
            <person name="Bi G."/>
            <person name="Li C."/>
            <person name="Du R."/>
            <person name="Wang X."/>
            <person name="Sun T."/>
            <person name="Guo L."/>
            <person name="Liang H."/>
            <person name="Lu P."/>
            <person name="Wu Y."/>
            <person name="Zhang Z."/>
            <person name="Ro D.K."/>
            <person name="Shang Y."/>
            <person name="Huang S."/>
            <person name="Yan J."/>
        </authorList>
    </citation>
    <scope>NUCLEOTIDE SEQUENCE [LARGE SCALE GENOMIC DNA]</scope>
    <source>
        <strain evidence="6">Ta-2019</strain>
    </source>
</reference>
<dbReference type="Proteomes" id="UP000824469">
    <property type="component" value="Unassembled WGS sequence"/>
</dbReference>
<sequence>VTTREAEDGIGWNVMLDYRTLRTPSKKPLKLPTLALAQAIAAEWEYQLKDGIRPFTMPLMRLSCTVLERVPLTRDKIIQNMLNRFHTDHVFCRPPKDSDLTSDVH</sequence>
<dbReference type="GO" id="GO:0005739">
    <property type="term" value="C:mitochondrion"/>
    <property type="evidence" value="ECO:0007669"/>
    <property type="project" value="UniProtKB-SubCell"/>
</dbReference>
<keyword evidence="7" id="KW-1185">Reference proteome</keyword>
<gene>
    <name evidence="6" type="ORF">KI387_034572</name>
</gene>
<organism evidence="6 7">
    <name type="scientific">Taxus chinensis</name>
    <name type="common">Chinese yew</name>
    <name type="synonym">Taxus wallichiana var. chinensis</name>
    <dbReference type="NCBI Taxonomy" id="29808"/>
    <lineage>
        <taxon>Eukaryota</taxon>
        <taxon>Viridiplantae</taxon>
        <taxon>Streptophyta</taxon>
        <taxon>Embryophyta</taxon>
        <taxon>Tracheophyta</taxon>
        <taxon>Spermatophyta</taxon>
        <taxon>Pinopsida</taxon>
        <taxon>Pinidae</taxon>
        <taxon>Conifers II</taxon>
        <taxon>Cupressales</taxon>
        <taxon>Taxaceae</taxon>
        <taxon>Taxus</taxon>
    </lineage>
</organism>
<dbReference type="EMBL" id="JAHRHJ020003813">
    <property type="protein sequence ID" value="KAH9290455.1"/>
    <property type="molecule type" value="Genomic_DNA"/>
</dbReference>
<accession>A0AA38F658</accession>
<dbReference type="PANTHER" id="PTHR21013">
    <property type="entry name" value="ATP SYNTHASE MITOCHONDRIAL F1 COMPLEX ASSEMBLY FACTOR 2/ATP12 PROTEIN, MITOCHONDRIAL PRECURSOR"/>
    <property type="match status" value="1"/>
</dbReference>
<keyword evidence="5" id="KW-0143">Chaperone</keyword>
<dbReference type="SUPFAM" id="SSF160909">
    <property type="entry name" value="ATP12-like"/>
    <property type="match status" value="1"/>
</dbReference>
<dbReference type="InterPro" id="IPR011419">
    <property type="entry name" value="ATP12_ATP_synth-F1-assembly"/>
</dbReference>
<dbReference type="Gene3D" id="1.10.3580.10">
    <property type="entry name" value="ATP12 ATPase"/>
    <property type="match status" value="1"/>
</dbReference>
<dbReference type="InterPro" id="IPR023335">
    <property type="entry name" value="ATP12_ortho_dom_sf"/>
</dbReference>
<comment type="caution">
    <text evidence="6">The sequence shown here is derived from an EMBL/GenBank/DDBJ whole genome shotgun (WGS) entry which is preliminary data.</text>
</comment>
<evidence type="ECO:0000256" key="2">
    <source>
        <dbReference type="ARBA" id="ARBA00008231"/>
    </source>
</evidence>
<dbReference type="PANTHER" id="PTHR21013:SF10">
    <property type="entry name" value="ATP SYNTHASE MITOCHONDRIAL F1 COMPLEX ASSEMBLY FACTOR 2"/>
    <property type="match status" value="1"/>
</dbReference>
<feature type="non-terminal residue" evidence="6">
    <location>
        <position position="1"/>
    </location>
</feature>
<evidence type="ECO:0000256" key="3">
    <source>
        <dbReference type="ARBA" id="ARBA00022946"/>
    </source>
</evidence>
<name>A0AA38F658_TAXCH</name>
<proteinExistence type="inferred from homology"/>
<keyword evidence="3" id="KW-0809">Transit peptide</keyword>
<evidence type="ECO:0000313" key="6">
    <source>
        <dbReference type="EMBL" id="KAH9290455.1"/>
    </source>
</evidence>
<keyword evidence="4" id="KW-0496">Mitochondrion</keyword>
<protein>
    <submittedName>
        <fullName evidence="6">Uncharacterized protein</fullName>
    </submittedName>
</protein>
<feature type="non-terminal residue" evidence="6">
    <location>
        <position position="105"/>
    </location>
</feature>
<evidence type="ECO:0000256" key="1">
    <source>
        <dbReference type="ARBA" id="ARBA00004173"/>
    </source>
</evidence>
<dbReference type="GO" id="GO:0033615">
    <property type="term" value="P:mitochondrial proton-transporting ATP synthase complex assembly"/>
    <property type="evidence" value="ECO:0007669"/>
    <property type="project" value="TreeGrafter"/>
</dbReference>
<evidence type="ECO:0000256" key="5">
    <source>
        <dbReference type="ARBA" id="ARBA00023186"/>
    </source>
</evidence>
<dbReference type="Gene3D" id="3.30.2180.10">
    <property type="entry name" value="ATP12-like"/>
    <property type="match status" value="1"/>
</dbReference>
<comment type="similarity">
    <text evidence="2">Belongs to the ATP12 family.</text>
</comment>
<dbReference type="AlphaFoldDB" id="A0AA38F658"/>
<evidence type="ECO:0000256" key="4">
    <source>
        <dbReference type="ARBA" id="ARBA00023128"/>
    </source>
</evidence>
<dbReference type="InterPro" id="IPR042272">
    <property type="entry name" value="ATP12_ATP_synth-F1-assembly_N"/>
</dbReference>